<proteinExistence type="predicted"/>
<accession>A0A395IUB5</accession>
<gene>
    <name evidence="2" type="ORF">DID88_003083</name>
</gene>
<protein>
    <submittedName>
        <fullName evidence="2">Uncharacterized protein</fullName>
    </submittedName>
</protein>
<dbReference type="AlphaFoldDB" id="A0A395IUB5"/>
<comment type="caution">
    <text evidence="2">The sequence shown here is derived from an EMBL/GenBank/DDBJ whole genome shotgun (WGS) entry which is preliminary data.</text>
</comment>
<reference evidence="2 3" key="1">
    <citation type="submission" date="2018-06" db="EMBL/GenBank/DDBJ databases">
        <title>Genome Sequence of the Brown Rot Fungal Pathogen Monilinia fructigena.</title>
        <authorList>
            <person name="Landi L."/>
            <person name="De Miccolis Angelini R.M."/>
            <person name="Pollastro S."/>
            <person name="Abate D."/>
            <person name="Faretra F."/>
            <person name="Romanazzi G."/>
        </authorList>
    </citation>
    <scope>NUCLEOTIDE SEQUENCE [LARGE SCALE GENOMIC DNA]</scope>
    <source>
        <strain evidence="2 3">Mfrg269</strain>
    </source>
</reference>
<keyword evidence="3" id="KW-1185">Reference proteome</keyword>
<dbReference type="PROSITE" id="PS51257">
    <property type="entry name" value="PROKAR_LIPOPROTEIN"/>
    <property type="match status" value="1"/>
</dbReference>
<name>A0A395IUB5_9HELO</name>
<dbReference type="Proteomes" id="UP000249056">
    <property type="component" value="Unassembled WGS sequence"/>
</dbReference>
<evidence type="ECO:0000256" key="1">
    <source>
        <dbReference type="SAM" id="MobiDB-lite"/>
    </source>
</evidence>
<sequence>MSFKEHVGVSAIFSTGLLACIASMGRNEPSILRVDRRGMENYSVLDGSQDQHDAFSTTSLGNVPMAKETGNGRDNLEMVPVDEEMGILKSVRI</sequence>
<evidence type="ECO:0000313" key="3">
    <source>
        <dbReference type="Proteomes" id="UP000249056"/>
    </source>
</evidence>
<dbReference type="EMBL" id="QKRW01000016">
    <property type="protein sequence ID" value="RAL63895.1"/>
    <property type="molecule type" value="Genomic_DNA"/>
</dbReference>
<evidence type="ECO:0000313" key="2">
    <source>
        <dbReference type="EMBL" id="RAL63895.1"/>
    </source>
</evidence>
<feature type="region of interest" description="Disordered" evidence="1">
    <location>
        <begin position="48"/>
        <end position="75"/>
    </location>
</feature>
<dbReference type="OrthoDB" id="444631at2759"/>
<organism evidence="2 3">
    <name type="scientific">Monilinia fructigena</name>
    <dbReference type="NCBI Taxonomy" id="38457"/>
    <lineage>
        <taxon>Eukaryota</taxon>
        <taxon>Fungi</taxon>
        <taxon>Dikarya</taxon>
        <taxon>Ascomycota</taxon>
        <taxon>Pezizomycotina</taxon>
        <taxon>Leotiomycetes</taxon>
        <taxon>Helotiales</taxon>
        <taxon>Sclerotiniaceae</taxon>
        <taxon>Monilinia</taxon>
    </lineage>
</organism>